<evidence type="ECO:0000256" key="1">
    <source>
        <dbReference type="SAM" id="SignalP"/>
    </source>
</evidence>
<dbReference type="InterPro" id="IPR012334">
    <property type="entry name" value="Pectin_lyas_fold"/>
</dbReference>
<dbReference type="InterPro" id="IPR011050">
    <property type="entry name" value="Pectin_lyase_fold/virulence"/>
</dbReference>
<dbReference type="SMART" id="SM00710">
    <property type="entry name" value="PbH1"/>
    <property type="match status" value="7"/>
</dbReference>
<name>A0ABZ0IF80_9GAMM</name>
<keyword evidence="1" id="KW-0732">Signal</keyword>
<dbReference type="Pfam" id="PF13229">
    <property type="entry name" value="Beta_helix"/>
    <property type="match status" value="1"/>
</dbReference>
<sequence>MNLSKILAIAASTYLFASFSNACTVTMATGSTGSDIHNELNTGSPSTFKDVCLPAGTYYSAQTISIPKNRRLRGLGLNSNVIIEYTGSSTRGVRFSNNVTNSTLLNLRLRGSGVDAYGVLVYNASNITIAGVQIEDFGGIGIGINLSSNVDIEAGAIQRIGLVPALRQAIWTQDSSDVTIDGVRVIGAANGPGGDHAIACISSSDYTVKNVYSTRPGSGAIYLNDCDDFSITNNRVEDGSEFGIDMVNGSSNGIVSGNRIDRFAFGAMVIDDHIAPGGAPGTDPTNILLTNNSMVGNNTGGLATCAGINIDYANSSLITVGAGNTSTPSPIQCSWP</sequence>
<evidence type="ECO:0000313" key="4">
    <source>
        <dbReference type="Proteomes" id="UP001626549"/>
    </source>
</evidence>
<evidence type="ECO:0000259" key="2">
    <source>
        <dbReference type="Pfam" id="PF13229"/>
    </source>
</evidence>
<reference evidence="3 4" key="1">
    <citation type="submission" date="2023-10" db="EMBL/GenBank/DDBJ databases">
        <title>Two novel species belonging to the OM43/NOR5 clade.</title>
        <authorList>
            <person name="Park M."/>
        </authorList>
    </citation>
    <scope>NUCLEOTIDE SEQUENCE [LARGE SCALE GENOMIC DNA]</scope>
    <source>
        <strain evidence="3 4">IMCC45268</strain>
    </source>
</reference>
<dbReference type="SUPFAM" id="SSF51126">
    <property type="entry name" value="Pectin lyase-like"/>
    <property type="match status" value="1"/>
</dbReference>
<accession>A0ABZ0IF80</accession>
<gene>
    <name evidence="3" type="ORF">R0137_06380</name>
</gene>
<protein>
    <submittedName>
        <fullName evidence="3">Right-handed parallel beta-helix repeat-containing protein</fullName>
    </submittedName>
</protein>
<feature type="chain" id="PRO_5046999357" evidence="1">
    <location>
        <begin position="23"/>
        <end position="336"/>
    </location>
</feature>
<dbReference type="InterPro" id="IPR039448">
    <property type="entry name" value="Beta_helix"/>
</dbReference>
<dbReference type="EMBL" id="CP136865">
    <property type="protein sequence ID" value="WOJ98188.1"/>
    <property type="molecule type" value="Genomic_DNA"/>
</dbReference>
<feature type="domain" description="Right handed beta helix" evidence="2">
    <location>
        <begin position="168"/>
        <end position="305"/>
    </location>
</feature>
<proteinExistence type="predicted"/>
<organism evidence="3 4">
    <name type="scientific">Congregibacter brevis</name>
    <dbReference type="NCBI Taxonomy" id="3081201"/>
    <lineage>
        <taxon>Bacteria</taxon>
        <taxon>Pseudomonadati</taxon>
        <taxon>Pseudomonadota</taxon>
        <taxon>Gammaproteobacteria</taxon>
        <taxon>Cellvibrionales</taxon>
        <taxon>Halieaceae</taxon>
        <taxon>Congregibacter</taxon>
    </lineage>
</organism>
<dbReference type="Proteomes" id="UP001626549">
    <property type="component" value="Chromosome"/>
</dbReference>
<evidence type="ECO:0000313" key="3">
    <source>
        <dbReference type="EMBL" id="WOJ98188.1"/>
    </source>
</evidence>
<dbReference type="RefSeq" id="WP_407329436.1">
    <property type="nucleotide sequence ID" value="NZ_CP136865.1"/>
</dbReference>
<keyword evidence="4" id="KW-1185">Reference proteome</keyword>
<dbReference type="InterPro" id="IPR006626">
    <property type="entry name" value="PbH1"/>
</dbReference>
<feature type="signal peptide" evidence="1">
    <location>
        <begin position="1"/>
        <end position="22"/>
    </location>
</feature>
<dbReference type="Gene3D" id="2.160.20.10">
    <property type="entry name" value="Single-stranded right-handed beta-helix, Pectin lyase-like"/>
    <property type="match status" value="2"/>
</dbReference>